<accession>G3AMZ2</accession>
<dbReference type="InterPro" id="IPR000073">
    <property type="entry name" value="AB_hydrolase_1"/>
</dbReference>
<protein>
    <recommendedName>
        <fullName evidence="1">Serine aminopeptidase S33 domain-containing protein</fullName>
    </recommendedName>
</protein>
<keyword evidence="3" id="KW-1185">Reference proteome</keyword>
<reference evidence="2 3" key="1">
    <citation type="journal article" date="2011" name="Proc. Natl. Acad. Sci. U.S.A.">
        <title>Comparative genomics of xylose-fermenting fungi for enhanced biofuel production.</title>
        <authorList>
            <person name="Wohlbach D.J."/>
            <person name="Kuo A."/>
            <person name="Sato T.K."/>
            <person name="Potts K.M."/>
            <person name="Salamov A.A."/>
            <person name="LaButti K.M."/>
            <person name="Sun H."/>
            <person name="Clum A."/>
            <person name="Pangilinan J.L."/>
            <person name="Lindquist E.A."/>
            <person name="Lucas S."/>
            <person name="Lapidus A."/>
            <person name="Jin M."/>
            <person name="Gunawan C."/>
            <person name="Balan V."/>
            <person name="Dale B.E."/>
            <person name="Jeffries T.W."/>
            <person name="Zinkel R."/>
            <person name="Barry K.W."/>
            <person name="Grigoriev I.V."/>
            <person name="Gasch A.P."/>
        </authorList>
    </citation>
    <scope>NUCLEOTIDE SEQUENCE [LARGE SCALE GENOMIC DNA]</scope>
    <source>
        <strain evidence="3">NRRL Y-27907 / 11-Y1</strain>
    </source>
</reference>
<organism evidence="3">
    <name type="scientific">Spathaspora passalidarum (strain NRRL Y-27907 / 11-Y1)</name>
    <dbReference type="NCBI Taxonomy" id="619300"/>
    <lineage>
        <taxon>Eukaryota</taxon>
        <taxon>Fungi</taxon>
        <taxon>Dikarya</taxon>
        <taxon>Ascomycota</taxon>
        <taxon>Saccharomycotina</taxon>
        <taxon>Pichiomycetes</taxon>
        <taxon>Debaryomycetaceae</taxon>
        <taxon>Spathaspora</taxon>
    </lineage>
</organism>
<dbReference type="FunCoup" id="G3AMZ2">
    <property type="interactions" value="401"/>
</dbReference>
<dbReference type="PANTHER" id="PTHR11614">
    <property type="entry name" value="PHOSPHOLIPASE-RELATED"/>
    <property type="match status" value="1"/>
</dbReference>
<proteinExistence type="predicted"/>
<dbReference type="Proteomes" id="UP000000709">
    <property type="component" value="Unassembled WGS sequence"/>
</dbReference>
<dbReference type="SUPFAM" id="SSF53474">
    <property type="entry name" value="alpha/beta-Hydrolases"/>
    <property type="match status" value="1"/>
</dbReference>
<feature type="domain" description="Serine aminopeptidase S33" evidence="1">
    <location>
        <begin position="38"/>
        <end position="283"/>
    </location>
</feature>
<dbReference type="Gene3D" id="3.40.50.1820">
    <property type="entry name" value="alpha/beta hydrolase"/>
    <property type="match status" value="1"/>
</dbReference>
<dbReference type="EMBL" id="GL996502">
    <property type="protein sequence ID" value="EGW32406.1"/>
    <property type="molecule type" value="Genomic_DNA"/>
</dbReference>
<dbReference type="OrthoDB" id="10249433at2759"/>
<evidence type="ECO:0000259" key="1">
    <source>
        <dbReference type="Pfam" id="PF12146"/>
    </source>
</evidence>
<sequence length="300" mass="33952">MPAEIPYKPKGKPTIEFIDYNGAKFKTVFWSVPEGVANKGRLIYVHGFAEHADLYTQFFDDLSQQGYEVFYFDQRGAGETSPGSLVGKTDEFHTFDDLDYFIKYNLDGVTDKTKKFFLVGHSMGGGIVLNYGIRGKYVDNIRGIVASGPLVKLHPESEPNFVLRALAPVINKLLPSMKFDSALNFDNITTNESWKNYIMSHDKKLIGTIRQFNDMFARGDELLVPEKVKKFNPKVPVLVIHGTEDHINDIEGTAKFYGLLPDTVDKKFVRNEGAKHSNFIESEKLYKVALDETVAFFDSH</sequence>
<dbReference type="HOGENOM" id="CLU_026209_5_2_1"/>
<dbReference type="GeneID" id="18873911"/>
<name>G3AMZ2_SPAPN</name>
<dbReference type="InterPro" id="IPR022742">
    <property type="entry name" value="Hydrolase_4"/>
</dbReference>
<evidence type="ECO:0000313" key="3">
    <source>
        <dbReference type="Proteomes" id="UP000000709"/>
    </source>
</evidence>
<evidence type="ECO:0000313" key="2">
    <source>
        <dbReference type="EMBL" id="EGW32406.1"/>
    </source>
</evidence>
<dbReference type="InParanoid" id="G3AMZ2"/>
<dbReference type="InterPro" id="IPR051044">
    <property type="entry name" value="MAG_DAG_Lipase"/>
</dbReference>
<dbReference type="STRING" id="619300.G3AMZ2"/>
<dbReference type="KEGG" id="spaa:SPAPADRAFT_61472"/>
<dbReference type="InterPro" id="IPR029058">
    <property type="entry name" value="AB_hydrolase_fold"/>
</dbReference>
<gene>
    <name evidence="2" type="ORF">SPAPADRAFT_61472</name>
</gene>
<dbReference type="OMA" id="RQFNDMF"/>
<dbReference type="RefSeq" id="XP_007375682.1">
    <property type="nucleotide sequence ID" value="XM_007375620.1"/>
</dbReference>
<dbReference type="AlphaFoldDB" id="G3AMZ2"/>
<dbReference type="eggNOG" id="KOG1455">
    <property type="taxonomic scope" value="Eukaryota"/>
</dbReference>
<dbReference type="Pfam" id="PF12146">
    <property type="entry name" value="Hydrolase_4"/>
    <property type="match status" value="1"/>
</dbReference>
<dbReference type="PRINTS" id="PR00111">
    <property type="entry name" value="ABHYDROLASE"/>
</dbReference>